<dbReference type="Proteomes" id="UP000225740">
    <property type="component" value="Unassembled WGS sequence"/>
</dbReference>
<accession>A0A2G1W2T4</accession>
<dbReference type="AlphaFoldDB" id="A0A2G1W2T4"/>
<proteinExistence type="predicted"/>
<reference evidence="2 3" key="1">
    <citation type="submission" date="2017-06" db="EMBL/GenBank/DDBJ databases">
        <title>Description of Rhodopirellula bahusiensis sp. nov.</title>
        <authorList>
            <person name="Kizina J."/>
            <person name="Harder J."/>
        </authorList>
    </citation>
    <scope>NUCLEOTIDE SEQUENCE [LARGE SCALE GENOMIC DNA]</scope>
    <source>
        <strain evidence="2 3">SWK21</strain>
    </source>
</reference>
<keyword evidence="3" id="KW-1185">Reference proteome</keyword>
<name>A0A2G1W2T4_9BACT</name>
<gene>
    <name evidence="2" type="ORF">CEE69_21180</name>
</gene>
<organism evidence="2 3">
    <name type="scientific">Rhodopirellula bahusiensis</name>
    <dbReference type="NCBI Taxonomy" id="2014065"/>
    <lineage>
        <taxon>Bacteria</taxon>
        <taxon>Pseudomonadati</taxon>
        <taxon>Planctomycetota</taxon>
        <taxon>Planctomycetia</taxon>
        <taxon>Pirellulales</taxon>
        <taxon>Pirellulaceae</taxon>
        <taxon>Rhodopirellula</taxon>
    </lineage>
</organism>
<dbReference type="OrthoDB" id="278436at2"/>
<evidence type="ECO:0000313" key="2">
    <source>
        <dbReference type="EMBL" id="PHQ33342.1"/>
    </source>
</evidence>
<dbReference type="EMBL" id="NIZW01000018">
    <property type="protein sequence ID" value="PHQ33342.1"/>
    <property type="molecule type" value="Genomic_DNA"/>
</dbReference>
<feature type="region of interest" description="Disordered" evidence="1">
    <location>
        <begin position="1"/>
        <end position="26"/>
    </location>
</feature>
<sequence>MAEESMAKVDQPAPKNDDSEDVADHTATIKSQILEKIGKPPRLDRVEVCRHHNGNYRVNVWEELEPLGEFSLSKRIHIGASYYLKVSDSGEIIHSNPPLVKRKHSS</sequence>
<evidence type="ECO:0000256" key="1">
    <source>
        <dbReference type="SAM" id="MobiDB-lite"/>
    </source>
</evidence>
<protein>
    <submittedName>
        <fullName evidence="2">Uncharacterized protein</fullName>
    </submittedName>
</protein>
<comment type="caution">
    <text evidence="2">The sequence shown here is derived from an EMBL/GenBank/DDBJ whole genome shotgun (WGS) entry which is preliminary data.</text>
</comment>
<evidence type="ECO:0000313" key="3">
    <source>
        <dbReference type="Proteomes" id="UP000225740"/>
    </source>
</evidence>